<keyword evidence="1" id="KW-0547">Nucleotide-binding</keyword>
<dbReference type="GO" id="GO:0005524">
    <property type="term" value="F:ATP binding"/>
    <property type="evidence" value="ECO:0007669"/>
    <property type="project" value="UniProtKB-KW"/>
</dbReference>
<protein>
    <recommendedName>
        <fullName evidence="7">Hsp70 family protein</fullName>
    </recommendedName>
</protein>
<evidence type="ECO:0000256" key="2">
    <source>
        <dbReference type="ARBA" id="ARBA00022840"/>
    </source>
</evidence>
<dbReference type="PRINTS" id="PR00301">
    <property type="entry name" value="HEATSHOCK70"/>
</dbReference>
<dbReference type="AlphaFoldDB" id="A0A3S5YBU2"/>
<feature type="compositionally biased region" description="Low complexity" evidence="4">
    <location>
        <begin position="441"/>
        <end position="471"/>
    </location>
</feature>
<sequence>MDMTAGLGIAVGTANSDAAVTRAGDVGEDGTASVIASRSTIVQLSPDGTATLGSSGTGRAGLTGFVERVADPVGLLGPDGRAHSGEDLFAAAVTCLVDEVRADTESVPDERTPIVVTHPTPWNSHTVRALESALERIGLPPVILASEATACLRWLESARGPQDDGVVVVYDLGAASLDVSVMRTGAEAGLLGRTLRSEDVTGAQFDHLVTRHVLDDLTGRTPGFDPFDPAVLEALTMLRRNCSAAKEALSTDTEAVIPVALPDLETDVRLVRSELEDLVRAPLTTSLDLIREALRSADVEPGDVHHVLLTGGGGAIPLLAELVSSELGMTVVAAPNPAHTAALGAALLAADAEAHVAAPAVPTAPAGITRGSDSTEPLTPVFPSRLHSTRSGTNVRRRIAIIAASAAAIGVLAAGGLSLGTAADPAPEQSTPPASSVPLAENAATGAGPTGEGSPTGTVTVVGSTGGNSTNPATVAARGGSTATGVDPTGRALPQGVASPAPFSEAAPAPTADNPAPGETPTQPVYTPPPAAGGGTAPAPVQGPSPAQIGTGFGNAAEGVGNGVGAVLNGVGGVVGGVVGAVVDPVTGLLIGK</sequence>
<dbReference type="SUPFAM" id="SSF53067">
    <property type="entry name" value="Actin-like ATPase domain"/>
    <property type="match status" value="2"/>
</dbReference>
<gene>
    <name evidence="5" type="ordered locus">REQ_40400</name>
</gene>
<dbReference type="CDD" id="cd10170">
    <property type="entry name" value="ASKHA_NBD_HSP70"/>
    <property type="match status" value="1"/>
</dbReference>
<dbReference type="Gene3D" id="3.90.640.10">
    <property type="entry name" value="Actin, Chain A, domain 4"/>
    <property type="match status" value="1"/>
</dbReference>
<dbReference type="PANTHER" id="PTHR42749:SF1">
    <property type="entry name" value="CELL SHAPE-DETERMINING PROTEIN MREB"/>
    <property type="match status" value="1"/>
</dbReference>
<feature type="compositionally biased region" description="Low complexity" evidence="4">
    <location>
        <begin position="498"/>
        <end position="517"/>
    </location>
</feature>
<evidence type="ECO:0000256" key="1">
    <source>
        <dbReference type="ARBA" id="ARBA00022741"/>
    </source>
</evidence>
<dbReference type="InterPro" id="IPR013126">
    <property type="entry name" value="Hsp_70_fam"/>
</dbReference>
<evidence type="ECO:0008006" key="7">
    <source>
        <dbReference type="Google" id="ProtNLM"/>
    </source>
</evidence>
<proteinExistence type="predicted"/>
<dbReference type="InterPro" id="IPR043129">
    <property type="entry name" value="ATPase_NBD"/>
</dbReference>
<dbReference type="Gene3D" id="3.30.420.40">
    <property type="match status" value="2"/>
</dbReference>
<dbReference type="EMBL" id="FN563149">
    <property type="protein sequence ID" value="CBH50017.1"/>
    <property type="molecule type" value="Genomic_DNA"/>
</dbReference>
<accession>A0A3S5YBU2</accession>
<evidence type="ECO:0000256" key="3">
    <source>
        <dbReference type="ARBA" id="ARBA00023186"/>
    </source>
</evidence>
<organism evidence="5">
    <name type="scientific">Rhodococcus hoagii (strain 103S)</name>
    <name type="common">Rhodococcus equi</name>
    <dbReference type="NCBI Taxonomy" id="685727"/>
    <lineage>
        <taxon>Bacteria</taxon>
        <taxon>Bacillati</taxon>
        <taxon>Actinomycetota</taxon>
        <taxon>Actinomycetes</taxon>
        <taxon>Mycobacteriales</taxon>
        <taxon>Nocardiaceae</taxon>
        <taxon>Prescottella</taxon>
    </lineage>
</organism>
<keyword evidence="2" id="KW-0067">ATP-binding</keyword>
<dbReference type="GO" id="GO:0140662">
    <property type="term" value="F:ATP-dependent protein folding chaperone"/>
    <property type="evidence" value="ECO:0007669"/>
    <property type="project" value="InterPro"/>
</dbReference>
<evidence type="ECO:0000313" key="6">
    <source>
        <dbReference type="Proteomes" id="UP000006892"/>
    </source>
</evidence>
<dbReference type="PANTHER" id="PTHR42749">
    <property type="entry name" value="CELL SHAPE-DETERMINING PROTEIN MREB"/>
    <property type="match status" value="1"/>
</dbReference>
<keyword evidence="3" id="KW-0143">Chaperone</keyword>
<name>A0A3S5YBU2_RHOH1</name>
<dbReference type="Pfam" id="PF00012">
    <property type="entry name" value="HSP70"/>
    <property type="match status" value="1"/>
</dbReference>
<evidence type="ECO:0000313" key="5">
    <source>
        <dbReference type="EMBL" id="CBH50017.1"/>
    </source>
</evidence>
<feature type="region of interest" description="Disordered" evidence="4">
    <location>
        <begin position="365"/>
        <end position="390"/>
    </location>
</feature>
<dbReference type="KEGG" id="req:REQ_40400"/>
<dbReference type="Proteomes" id="UP001154400">
    <property type="component" value="Chromosome"/>
</dbReference>
<evidence type="ECO:0000256" key="4">
    <source>
        <dbReference type="SAM" id="MobiDB-lite"/>
    </source>
</evidence>
<feature type="region of interest" description="Disordered" evidence="4">
    <location>
        <begin position="422"/>
        <end position="552"/>
    </location>
</feature>
<reference evidence="5" key="1">
    <citation type="journal article" date="2010" name="PLoS Genet.">
        <title>The genome of a pathogenic rhodococcus: cooptive virulence underpinned by key gene acquisitions.</title>
        <authorList>
            <person name="Letek M."/>
            <person name="Gonzalez P."/>
            <person name="Macarthur I."/>
            <person name="Rodriguez H."/>
            <person name="Freeman T.C."/>
            <person name="Valero-Rello A."/>
            <person name="Blanco M."/>
            <person name="Buckley T."/>
            <person name="Cherevach I."/>
            <person name="Fahey R."/>
            <person name="Hapeshi A."/>
            <person name="Holdstock J."/>
            <person name="Leadon D."/>
            <person name="Navas J."/>
            <person name="Ocampo A."/>
            <person name="Quail M.A."/>
            <person name="Sanders M."/>
            <person name="Scortti M.M."/>
            <person name="Prescott J.F."/>
            <person name="Fogarty U."/>
            <person name="Meijer W.G."/>
            <person name="Parkhill J."/>
            <person name="Bentley S.D."/>
            <person name="Vazquez-Boland J.A."/>
        </authorList>
    </citation>
    <scope>NUCLEOTIDE SEQUENCE [LARGE SCALE GENOMIC DNA]</scope>
    <source>
        <strain evidence="5 6">103S</strain>
    </source>
</reference>